<organism evidence="1 2">
    <name type="scientific">Penicillium oxalicum (strain 114-2 / CGMCC 5302)</name>
    <name type="common">Penicillium decumbens</name>
    <dbReference type="NCBI Taxonomy" id="933388"/>
    <lineage>
        <taxon>Eukaryota</taxon>
        <taxon>Fungi</taxon>
        <taxon>Dikarya</taxon>
        <taxon>Ascomycota</taxon>
        <taxon>Pezizomycotina</taxon>
        <taxon>Eurotiomycetes</taxon>
        <taxon>Eurotiomycetidae</taxon>
        <taxon>Eurotiales</taxon>
        <taxon>Aspergillaceae</taxon>
        <taxon>Penicillium</taxon>
    </lineage>
</organism>
<accession>S7ZKP3</accession>
<dbReference type="EMBL" id="KB644411">
    <property type="protein sequence ID" value="EPS29251.1"/>
    <property type="molecule type" value="Genomic_DNA"/>
</dbReference>
<dbReference type="OrthoDB" id="4192850at2759"/>
<proteinExistence type="predicted"/>
<protein>
    <submittedName>
        <fullName evidence="1">Uncharacterized protein</fullName>
    </submittedName>
</protein>
<dbReference type="Proteomes" id="UP000019376">
    <property type="component" value="Unassembled WGS sequence"/>
</dbReference>
<evidence type="ECO:0000313" key="1">
    <source>
        <dbReference type="EMBL" id="EPS29251.1"/>
    </source>
</evidence>
<name>S7ZKP3_PENO1</name>
<gene>
    <name evidence="1" type="ORF">PDE_04200</name>
</gene>
<evidence type="ECO:0000313" key="2">
    <source>
        <dbReference type="Proteomes" id="UP000019376"/>
    </source>
</evidence>
<keyword evidence="2" id="KW-1185">Reference proteome</keyword>
<dbReference type="HOGENOM" id="CLU_071675_0_0_1"/>
<reference evidence="1 2" key="1">
    <citation type="journal article" date="2013" name="PLoS ONE">
        <title>Genomic and secretomic analyses reveal unique features of the lignocellulolytic enzyme system of Penicillium decumbens.</title>
        <authorList>
            <person name="Liu G."/>
            <person name="Zhang L."/>
            <person name="Wei X."/>
            <person name="Zou G."/>
            <person name="Qin Y."/>
            <person name="Ma L."/>
            <person name="Li J."/>
            <person name="Zheng H."/>
            <person name="Wang S."/>
            <person name="Wang C."/>
            <person name="Xun L."/>
            <person name="Zhao G.-P."/>
            <person name="Zhou Z."/>
            <person name="Qu Y."/>
        </authorList>
    </citation>
    <scope>NUCLEOTIDE SEQUENCE [LARGE SCALE GENOMIC DNA]</scope>
    <source>
        <strain evidence="2">114-2 / CGMCC 5302</strain>
    </source>
</reference>
<dbReference type="STRING" id="933388.S7ZKP3"/>
<dbReference type="AlphaFoldDB" id="S7ZKP3"/>
<dbReference type="PhylomeDB" id="S7ZKP3"/>
<sequence length="232" mass="27077">MASNRRPPVSSFKTILSYPGVPEDFKPPEYLTIPDELRQQHARLADAAGAVINGLRILQGVLDNHLIGLCPEMSGPILEQHISALRRLDSWRENTLVRNPSLLPAAKIPSFALQLTVYKPAYEDLTTLFNLRTCRLLSREWASYCFKSTAIHVEAARRLGAEEYEAWLYWWRVEFQPREREWQSYVRRMILPTWEQAMSSLHLMIWECAEEPRTVIRNMMSSEEYDYHVNII</sequence>